<name>A0ACB8CR78_DERSI</name>
<evidence type="ECO:0000313" key="1">
    <source>
        <dbReference type="EMBL" id="KAH7949527.1"/>
    </source>
</evidence>
<sequence length="396" mass="45005">MNSSSLRKTLVFSVIPSDLIYLDLLIAQITVNSRQVMRCGWIIVAAFSFYLAAATAQPMAAGMGPLHSEPPGSLGAKPKSPGGEIHCTFRLCPKAKPDVINIHFVPHSHMDIASHNTFEANLRKVTAILNSVSGELLKNKKRMFSVTEVAFLKKWYESSSEVFRIIFRKFIAEGRVELVSGGMVMNDEATTHYSDILDQMTLGMRWINATFGACALPRAVWQLDPYGHSREQAALFAQMGFDGLFLGRVHHLERRWRGNLDALEFVWHADEKLEWEIFTSILPHRYSPPGVVNFREFFLTEENKVNVAQGFIDAIETTGRGYQTQQRIVMFGDDFAYTNATVWYSQMDQLIDTINSVNGSRYNAFYSTPECYLRSVHEQWFRRKKGALGERALVRR</sequence>
<dbReference type="Proteomes" id="UP000821865">
    <property type="component" value="Chromosome 5"/>
</dbReference>
<reference evidence="1" key="1">
    <citation type="submission" date="2020-05" db="EMBL/GenBank/DDBJ databases">
        <title>Large-scale comparative analyses of tick genomes elucidate their genetic diversity and vector capacities.</title>
        <authorList>
            <person name="Jia N."/>
            <person name="Wang J."/>
            <person name="Shi W."/>
            <person name="Du L."/>
            <person name="Sun Y."/>
            <person name="Zhan W."/>
            <person name="Jiang J."/>
            <person name="Wang Q."/>
            <person name="Zhang B."/>
            <person name="Ji P."/>
            <person name="Sakyi L.B."/>
            <person name="Cui X."/>
            <person name="Yuan T."/>
            <person name="Jiang B."/>
            <person name="Yang W."/>
            <person name="Lam T.T.-Y."/>
            <person name="Chang Q."/>
            <person name="Ding S."/>
            <person name="Wang X."/>
            <person name="Zhu J."/>
            <person name="Ruan X."/>
            <person name="Zhao L."/>
            <person name="Wei J."/>
            <person name="Que T."/>
            <person name="Du C."/>
            <person name="Cheng J."/>
            <person name="Dai P."/>
            <person name="Han X."/>
            <person name="Huang E."/>
            <person name="Gao Y."/>
            <person name="Liu J."/>
            <person name="Shao H."/>
            <person name="Ye R."/>
            <person name="Li L."/>
            <person name="Wei W."/>
            <person name="Wang X."/>
            <person name="Wang C."/>
            <person name="Yang T."/>
            <person name="Huo Q."/>
            <person name="Li W."/>
            <person name="Guo W."/>
            <person name="Chen H."/>
            <person name="Zhou L."/>
            <person name="Ni X."/>
            <person name="Tian J."/>
            <person name="Zhou Y."/>
            <person name="Sheng Y."/>
            <person name="Liu T."/>
            <person name="Pan Y."/>
            <person name="Xia L."/>
            <person name="Li J."/>
            <person name="Zhao F."/>
            <person name="Cao W."/>
        </authorList>
    </citation>
    <scope>NUCLEOTIDE SEQUENCE</scope>
    <source>
        <strain evidence="1">Dsil-2018</strain>
    </source>
</reference>
<gene>
    <name evidence="1" type="ORF">HPB49_011862</name>
</gene>
<keyword evidence="2" id="KW-1185">Reference proteome</keyword>
<accession>A0ACB8CR78</accession>
<comment type="caution">
    <text evidence="1">The sequence shown here is derived from an EMBL/GenBank/DDBJ whole genome shotgun (WGS) entry which is preliminary data.</text>
</comment>
<dbReference type="EMBL" id="CM023474">
    <property type="protein sequence ID" value="KAH7949527.1"/>
    <property type="molecule type" value="Genomic_DNA"/>
</dbReference>
<protein>
    <submittedName>
        <fullName evidence="1">Uncharacterized protein</fullName>
    </submittedName>
</protein>
<evidence type="ECO:0000313" key="2">
    <source>
        <dbReference type="Proteomes" id="UP000821865"/>
    </source>
</evidence>
<proteinExistence type="predicted"/>
<organism evidence="1 2">
    <name type="scientific">Dermacentor silvarum</name>
    <name type="common">Tick</name>
    <dbReference type="NCBI Taxonomy" id="543639"/>
    <lineage>
        <taxon>Eukaryota</taxon>
        <taxon>Metazoa</taxon>
        <taxon>Ecdysozoa</taxon>
        <taxon>Arthropoda</taxon>
        <taxon>Chelicerata</taxon>
        <taxon>Arachnida</taxon>
        <taxon>Acari</taxon>
        <taxon>Parasitiformes</taxon>
        <taxon>Ixodida</taxon>
        <taxon>Ixodoidea</taxon>
        <taxon>Ixodidae</taxon>
        <taxon>Rhipicephalinae</taxon>
        <taxon>Dermacentor</taxon>
    </lineage>
</organism>